<gene>
    <name evidence="1" type="ORF">HPB47_010861</name>
</gene>
<keyword evidence="2" id="KW-1185">Reference proteome</keyword>
<organism evidence="1 2">
    <name type="scientific">Ixodes persulcatus</name>
    <name type="common">Taiga tick</name>
    <dbReference type="NCBI Taxonomy" id="34615"/>
    <lineage>
        <taxon>Eukaryota</taxon>
        <taxon>Metazoa</taxon>
        <taxon>Ecdysozoa</taxon>
        <taxon>Arthropoda</taxon>
        <taxon>Chelicerata</taxon>
        <taxon>Arachnida</taxon>
        <taxon>Acari</taxon>
        <taxon>Parasitiformes</taxon>
        <taxon>Ixodida</taxon>
        <taxon>Ixodoidea</taxon>
        <taxon>Ixodidae</taxon>
        <taxon>Ixodinae</taxon>
        <taxon>Ixodes</taxon>
    </lineage>
</organism>
<evidence type="ECO:0000313" key="1">
    <source>
        <dbReference type="EMBL" id="KAG0412001.1"/>
    </source>
</evidence>
<dbReference type="Proteomes" id="UP000805193">
    <property type="component" value="Unassembled WGS sequence"/>
</dbReference>
<name>A0AC60NXY6_IXOPE</name>
<accession>A0AC60NXY6</accession>
<proteinExistence type="predicted"/>
<reference evidence="1 2" key="1">
    <citation type="journal article" date="2020" name="Cell">
        <title>Large-Scale Comparative Analyses of Tick Genomes Elucidate Their Genetic Diversity and Vector Capacities.</title>
        <authorList>
            <consortium name="Tick Genome and Microbiome Consortium (TIGMIC)"/>
            <person name="Jia N."/>
            <person name="Wang J."/>
            <person name="Shi W."/>
            <person name="Du L."/>
            <person name="Sun Y."/>
            <person name="Zhan W."/>
            <person name="Jiang J.F."/>
            <person name="Wang Q."/>
            <person name="Zhang B."/>
            <person name="Ji P."/>
            <person name="Bell-Sakyi L."/>
            <person name="Cui X.M."/>
            <person name="Yuan T.T."/>
            <person name="Jiang B.G."/>
            <person name="Yang W.F."/>
            <person name="Lam T.T."/>
            <person name="Chang Q.C."/>
            <person name="Ding S.J."/>
            <person name="Wang X.J."/>
            <person name="Zhu J.G."/>
            <person name="Ruan X.D."/>
            <person name="Zhao L."/>
            <person name="Wei J.T."/>
            <person name="Ye R.Z."/>
            <person name="Que T.C."/>
            <person name="Du C.H."/>
            <person name="Zhou Y.H."/>
            <person name="Cheng J.X."/>
            <person name="Dai P.F."/>
            <person name="Guo W.B."/>
            <person name="Han X.H."/>
            <person name="Huang E.J."/>
            <person name="Li L.F."/>
            <person name="Wei W."/>
            <person name="Gao Y.C."/>
            <person name="Liu J.Z."/>
            <person name="Shao H.Z."/>
            <person name="Wang X."/>
            <person name="Wang C.C."/>
            <person name="Yang T.C."/>
            <person name="Huo Q.B."/>
            <person name="Li W."/>
            <person name="Chen H.Y."/>
            <person name="Chen S.E."/>
            <person name="Zhou L.G."/>
            <person name="Ni X.B."/>
            <person name="Tian J.H."/>
            <person name="Sheng Y."/>
            <person name="Liu T."/>
            <person name="Pan Y.S."/>
            <person name="Xia L.Y."/>
            <person name="Li J."/>
            <person name="Zhao F."/>
            <person name="Cao W.C."/>
        </authorList>
    </citation>
    <scope>NUCLEOTIDE SEQUENCE [LARGE SCALE GENOMIC DNA]</scope>
    <source>
        <strain evidence="1">Iper-2018</strain>
    </source>
</reference>
<protein>
    <submittedName>
        <fullName evidence="1">Uncharacterized protein</fullName>
    </submittedName>
</protein>
<comment type="caution">
    <text evidence="1">The sequence shown here is derived from an EMBL/GenBank/DDBJ whole genome shotgun (WGS) entry which is preliminary data.</text>
</comment>
<sequence>MKRSTAKAEARERLETRFESCSAACPRGSYGRNCSERCECAPNALCDVMSGACTCGPGWRGSFCELPCPPGFHGTDCGLRCDCRAGVDCNAVTGQCLDSVNGTAGTPGELG</sequence>
<dbReference type="EMBL" id="JABSTQ010011384">
    <property type="protein sequence ID" value="KAG0412001.1"/>
    <property type="molecule type" value="Genomic_DNA"/>
</dbReference>
<evidence type="ECO:0000313" key="2">
    <source>
        <dbReference type="Proteomes" id="UP000805193"/>
    </source>
</evidence>